<evidence type="ECO:0000259" key="6">
    <source>
        <dbReference type="PROSITE" id="PS51501"/>
    </source>
</evidence>
<feature type="compositionally biased region" description="Polar residues" evidence="5">
    <location>
        <begin position="123"/>
        <end position="144"/>
    </location>
</feature>
<dbReference type="VEuPathDB" id="PlasmoDB:AK88_00508"/>
<dbReference type="GO" id="GO:0050821">
    <property type="term" value="P:protein stabilization"/>
    <property type="evidence" value="ECO:0007669"/>
    <property type="project" value="TreeGrafter"/>
</dbReference>
<feature type="domain" description="DNL-type" evidence="6">
    <location>
        <begin position="150"/>
        <end position="240"/>
    </location>
</feature>
<evidence type="ECO:0000256" key="1">
    <source>
        <dbReference type="ARBA" id="ARBA00022723"/>
    </source>
</evidence>
<dbReference type="GO" id="GO:0005739">
    <property type="term" value="C:mitochondrion"/>
    <property type="evidence" value="ECO:0007669"/>
    <property type="project" value="TreeGrafter"/>
</dbReference>
<dbReference type="OrthoDB" id="512667at2759"/>
<keyword evidence="1" id="KW-0479">Metal-binding</keyword>
<sequence>MAPGVVQSVGHVLTRFATRRTQIGTRKMSASTLIGYFRPPGGSCENKIKNTCALSTHGREILCGTCRSDNRVSFGKEHFRTLNGGGDKSDDQNACKGEIGEGESGHVSRAATDIVQLNEDGKSVSSDGPHGTTTDVMKTESATEPESDQVKKEYMVLMFTCKICEKKSVKKFSKQAYNNGVVIIRCPSCENLHLISDQLGWFQEGKTNIEDILKQKGENVIRKFSYNNMLEIDDLLNAYK</sequence>
<evidence type="ECO:0000313" key="7">
    <source>
        <dbReference type="EMBL" id="KJP89800.1"/>
    </source>
</evidence>
<dbReference type="GO" id="GO:0006457">
    <property type="term" value="P:protein folding"/>
    <property type="evidence" value="ECO:0007669"/>
    <property type="project" value="TreeGrafter"/>
</dbReference>
<name>A0A0D9QRS7_PLAFR</name>
<accession>A0A0D9QRS7</accession>
<evidence type="ECO:0000313" key="8">
    <source>
        <dbReference type="Proteomes" id="UP000054561"/>
    </source>
</evidence>
<feature type="region of interest" description="Disordered" evidence="5">
    <location>
        <begin position="118"/>
        <end position="147"/>
    </location>
</feature>
<gene>
    <name evidence="7" type="ORF">AK88_00508</name>
</gene>
<dbReference type="GO" id="GO:0030150">
    <property type="term" value="P:protein import into mitochondrial matrix"/>
    <property type="evidence" value="ECO:0007669"/>
    <property type="project" value="TreeGrafter"/>
</dbReference>
<dbReference type="GO" id="GO:0008270">
    <property type="term" value="F:zinc ion binding"/>
    <property type="evidence" value="ECO:0007669"/>
    <property type="project" value="UniProtKB-KW"/>
</dbReference>
<keyword evidence="2 4" id="KW-0863">Zinc-finger</keyword>
<dbReference type="Proteomes" id="UP000054561">
    <property type="component" value="Unassembled WGS sequence"/>
</dbReference>
<dbReference type="GO" id="GO:0051087">
    <property type="term" value="F:protein-folding chaperone binding"/>
    <property type="evidence" value="ECO:0007669"/>
    <property type="project" value="TreeGrafter"/>
</dbReference>
<dbReference type="AlphaFoldDB" id="A0A0D9QRS7"/>
<dbReference type="PROSITE" id="PS51501">
    <property type="entry name" value="ZF_DNL"/>
    <property type="match status" value="1"/>
</dbReference>
<evidence type="ECO:0000256" key="3">
    <source>
        <dbReference type="ARBA" id="ARBA00022833"/>
    </source>
</evidence>
<evidence type="ECO:0000256" key="5">
    <source>
        <dbReference type="SAM" id="MobiDB-lite"/>
    </source>
</evidence>
<dbReference type="EMBL" id="KQ001648">
    <property type="protein sequence ID" value="KJP89800.1"/>
    <property type="molecule type" value="Genomic_DNA"/>
</dbReference>
<dbReference type="Pfam" id="PF05180">
    <property type="entry name" value="zf-DNL"/>
    <property type="match status" value="1"/>
</dbReference>
<dbReference type="GeneID" id="24265822"/>
<evidence type="ECO:0000256" key="4">
    <source>
        <dbReference type="PROSITE-ProRule" id="PRU00834"/>
    </source>
</evidence>
<keyword evidence="3" id="KW-0862">Zinc</keyword>
<protein>
    <recommendedName>
        <fullName evidence="6">DNL-type domain-containing protein</fullName>
    </recommendedName>
</protein>
<dbReference type="InterPro" id="IPR007853">
    <property type="entry name" value="Znf_DNL-typ"/>
</dbReference>
<reference evidence="7 8" key="1">
    <citation type="submission" date="2014-03" db="EMBL/GenBank/DDBJ databases">
        <title>The Genome Sequence of Plasmodium fragile nilgiri.</title>
        <authorList>
            <consortium name="The Broad Institute Genomics Platform"/>
            <consortium name="The Broad Institute Genome Sequencing Center for Infectious Disease"/>
            <person name="Neafsey D."/>
            <person name="Duraisingh M."/>
            <person name="Young S.K."/>
            <person name="Zeng Q."/>
            <person name="Gargeya S."/>
            <person name="Abouelleil A."/>
            <person name="Alvarado L."/>
            <person name="Chapman S.B."/>
            <person name="Gainer-Dewar J."/>
            <person name="Goldberg J."/>
            <person name="Griggs A."/>
            <person name="Gujja S."/>
            <person name="Hansen M."/>
            <person name="Howarth C."/>
            <person name="Imamovic A."/>
            <person name="Larimer J."/>
            <person name="Pearson M."/>
            <person name="Poon T.W."/>
            <person name="Priest M."/>
            <person name="Roberts A."/>
            <person name="Saif S."/>
            <person name="Shea T."/>
            <person name="Sykes S."/>
            <person name="Wortman J."/>
            <person name="Nusbaum C."/>
            <person name="Birren B."/>
        </authorList>
    </citation>
    <scope>NUCLEOTIDE SEQUENCE [LARGE SCALE GENOMIC DNA]</scope>
    <source>
        <strain evidence="8">nilgiri</strain>
    </source>
</reference>
<dbReference type="PANTHER" id="PTHR20922">
    <property type="entry name" value="DNL-TYPE ZINC FINGER PROTEIN"/>
    <property type="match status" value="1"/>
</dbReference>
<organism evidence="7 8">
    <name type="scientific">Plasmodium fragile</name>
    <dbReference type="NCBI Taxonomy" id="5857"/>
    <lineage>
        <taxon>Eukaryota</taxon>
        <taxon>Sar</taxon>
        <taxon>Alveolata</taxon>
        <taxon>Apicomplexa</taxon>
        <taxon>Aconoidasida</taxon>
        <taxon>Haemosporida</taxon>
        <taxon>Plasmodiidae</taxon>
        <taxon>Plasmodium</taxon>
        <taxon>Plasmodium (Plasmodium)</taxon>
    </lineage>
</organism>
<dbReference type="OMA" id="YNNMLEI"/>
<dbReference type="InterPro" id="IPR024158">
    <property type="entry name" value="Mt_import_TIM15"/>
</dbReference>
<dbReference type="RefSeq" id="XP_012333582.1">
    <property type="nucleotide sequence ID" value="XM_012478159.1"/>
</dbReference>
<dbReference type="PANTHER" id="PTHR20922:SF13">
    <property type="entry name" value="DNL-TYPE ZINC FINGER PROTEIN"/>
    <property type="match status" value="1"/>
</dbReference>
<keyword evidence="8" id="KW-1185">Reference proteome</keyword>
<evidence type="ECO:0000256" key="2">
    <source>
        <dbReference type="ARBA" id="ARBA00022771"/>
    </source>
</evidence>
<proteinExistence type="predicted"/>